<organism evidence="3 4">
    <name type="scientific">Rousettus aegyptiacus</name>
    <name type="common">Egyptian fruit bat</name>
    <name type="synonym">Pteropus aegyptiacus</name>
    <dbReference type="NCBI Taxonomy" id="9407"/>
    <lineage>
        <taxon>Eukaryota</taxon>
        <taxon>Metazoa</taxon>
        <taxon>Chordata</taxon>
        <taxon>Craniata</taxon>
        <taxon>Vertebrata</taxon>
        <taxon>Euteleostomi</taxon>
        <taxon>Mammalia</taxon>
        <taxon>Eutheria</taxon>
        <taxon>Laurasiatheria</taxon>
        <taxon>Chiroptera</taxon>
        <taxon>Yinpterochiroptera</taxon>
        <taxon>Pteropodoidea</taxon>
        <taxon>Pteropodidae</taxon>
        <taxon>Rousettinae</taxon>
        <taxon>Rousettus</taxon>
    </lineage>
</organism>
<reference evidence="3 4" key="1">
    <citation type="journal article" date="2020" name="Nature">
        <title>Six reference-quality genomes reveal evolution of bat adaptations.</title>
        <authorList>
            <person name="Jebb D."/>
            <person name="Huang Z."/>
            <person name="Pippel M."/>
            <person name="Hughes G.M."/>
            <person name="Lavrichenko K."/>
            <person name="Devanna P."/>
            <person name="Winkler S."/>
            <person name="Jermiin L.S."/>
            <person name="Skirmuntt E.C."/>
            <person name="Katzourakis A."/>
            <person name="Burkitt-Gray L."/>
            <person name="Ray D.A."/>
            <person name="Sullivan K.A.M."/>
            <person name="Roscito J.G."/>
            <person name="Kirilenko B.M."/>
            <person name="Davalos L.M."/>
            <person name="Corthals A.P."/>
            <person name="Power M.L."/>
            <person name="Jones G."/>
            <person name="Ransome R.D."/>
            <person name="Dechmann D.K.N."/>
            <person name="Locatelli A.G."/>
            <person name="Puechmaille S.J."/>
            <person name="Fedrigo O."/>
            <person name="Jarvis E.D."/>
            <person name="Hiller M."/>
            <person name="Vernes S.C."/>
            <person name="Myers E.W."/>
            <person name="Teeling E.C."/>
        </authorList>
    </citation>
    <scope>NUCLEOTIDE SEQUENCE [LARGE SCALE GENOMIC DNA]</scope>
    <source>
        <strain evidence="3">MRouAeg1</strain>
        <tissue evidence="3">Muscle</tissue>
    </source>
</reference>
<comment type="caution">
    <text evidence="3">The sequence shown here is derived from an EMBL/GenBank/DDBJ whole genome shotgun (WGS) entry which is preliminary data.</text>
</comment>
<gene>
    <name evidence="3" type="ORF">HJG63_010627</name>
</gene>
<name>A0A7J8ILC7_ROUAE</name>
<proteinExistence type="predicted"/>
<feature type="chain" id="PRO_5029556012" evidence="2">
    <location>
        <begin position="21"/>
        <end position="128"/>
    </location>
</feature>
<evidence type="ECO:0000256" key="1">
    <source>
        <dbReference type="SAM" id="MobiDB-lite"/>
    </source>
</evidence>
<dbReference type="Proteomes" id="UP000593571">
    <property type="component" value="Unassembled WGS sequence"/>
</dbReference>
<evidence type="ECO:0000313" key="3">
    <source>
        <dbReference type="EMBL" id="KAF6485413.1"/>
    </source>
</evidence>
<keyword evidence="2" id="KW-0732">Signal</keyword>
<dbReference type="EMBL" id="JACASE010000003">
    <property type="protein sequence ID" value="KAF6485413.1"/>
    <property type="molecule type" value="Genomic_DNA"/>
</dbReference>
<evidence type="ECO:0000313" key="4">
    <source>
        <dbReference type="Proteomes" id="UP000593571"/>
    </source>
</evidence>
<feature type="region of interest" description="Disordered" evidence="1">
    <location>
        <begin position="23"/>
        <end position="42"/>
    </location>
</feature>
<evidence type="ECO:0000256" key="2">
    <source>
        <dbReference type="SAM" id="SignalP"/>
    </source>
</evidence>
<sequence length="128" mass="13855">MALLVGIVLAVFTCRNKKSGEENVSSRVRRWPGKPRGSADMGAHYQVTPNPALHADILSPWASRELGVLQGVPACLRGAGRRSSRHSATRVSAPRVSGWLAVYLALERKLASACLAMEVLNPLRCCFC</sequence>
<dbReference type="AlphaFoldDB" id="A0A7J8ILC7"/>
<feature type="signal peptide" evidence="2">
    <location>
        <begin position="1"/>
        <end position="20"/>
    </location>
</feature>
<accession>A0A7J8ILC7</accession>
<keyword evidence="4" id="KW-1185">Reference proteome</keyword>
<protein>
    <submittedName>
        <fullName evidence="3">Uncharacterized protein</fullName>
    </submittedName>
</protein>